<keyword evidence="1" id="KW-0472">Membrane</keyword>
<evidence type="ECO:0000313" key="3">
    <source>
        <dbReference type="Proteomes" id="UP000831460"/>
    </source>
</evidence>
<proteinExistence type="predicted"/>
<evidence type="ECO:0000313" key="2">
    <source>
        <dbReference type="EMBL" id="UOE42308.1"/>
    </source>
</evidence>
<name>A0ABY4BSX9_9FLAO</name>
<organism evidence="2 3">
    <name type="scientific">Chryseobacterium suipulveris</name>
    <dbReference type="NCBI Taxonomy" id="2929800"/>
    <lineage>
        <taxon>Bacteria</taxon>
        <taxon>Pseudomonadati</taxon>
        <taxon>Bacteroidota</taxon>
        <taxon>Flavobacteriia</taxon>
        <taxon>Flavobacteriales</taxon>
        <taxon>Weeksellaceae</taxon>
        <taxon>Chryseobacterium group</taxon>
        <taxon>Chryseobacterium</taxon>
    </lineage>
</organism>
<reference evidence="2 3" key="1">
    <citation type="submission" date="2022-03" db="EMBL/GenBank/DDBJ databases">
        <title>Chryseobacterium sp. isolated from particulate matters in swine house.</title>
        <authorList>
            <person name="Won M."/>
            <person name="Kim S.-J."/>
            <person name="Kwon S.-W."/>
        </authorList>
    </citation>
    <scope>NUCLEOTIDE SEQUENCE [LARGE SCALE GENOMIC DNA]</scope>
    <source>
        <strain evidence="2 3">SC2-2</strain>
    </source>
</reference>
<protein>
    <recommendedName>
        <fullName evidence="4">Energy transducer TonB</fullName>
    </recommendedName>
</protein>
<dbReference type="EMBL" id="CP094532">
    <property type="protein sequence ID" value="UOE42308.1"/>
    <property type="molecule type" value="Genomic_DNA"/>
</dbReference>
<dbReference type="Proteomes" id="UP000831460">
    <property type="component" value="Chromosome"/>
</dbReference>
<accession>A0ABY4BSX9</accession>
<feature type="transmembrane region" description="Helical" evidence="1">
    <location>
        <begin position="12"/>
        <end position="33"/>
    </location>
</feature>
<keyword evidence="3" id="KW-1185">Reference proteome</keyword>
<gene>
    <name evidence="2" type="ORF">MTP09_06645</name>
</gene>
<keyword evidence="1" id="KW-0812">Transmembrane</keyword>
<evidence type="ECO:0008006" key="4">
    <source>
        <dbReference type="Google" id="ProtNLM"/>
    </source>
</evidence>
<keyword evidence="1" id="KW-1133">Transmembrane helix</keyword>
<dbReference type="RefSeq" id="WP_243551345.1">
    <property type="nucleotide sequence ID" value="NZ_CP094532.1"/>
</dbReference>
<evidence type="ECO:0000256" key="1">
    <source>
        <dbReference type="SAM" id="Phobius"/>
    </source>
</evidence>
<sequence length="50" mass="5437">MADKKNTPSKGVVIAIGVIIGLIIFYFILMAIFPDLFQNLNTGEAQPVTN</sequence>